<sequence>MSSLHADEAFLAHYQFSHDPFAPRVPGFKFFPAQRKPVLGQLHHLARYSHLLLAVTGPLGSGKTLLRQALVASTNKDAVSSVVISGRSAADEATLMRQLAQGVGITQVSIEAILAKVAQLAITGQDVYLLVDDAEQLRDGALEVLLLLAAGNSEARLHVFLFGEPSLLPRLELLSEGEERFHAIELQPYSEEETREYLAQRLEGAGQGSELISDDLLADIHEQSGGWPGSINQVARDALIEAMLADRGGARKAAASPGVRLPKKHLLVLGVVAIGVIAAWFMQGRTSKPENAAAPVSAQLPLGGAGAPAQPAAAPAAASNGAGPAVEFAGSSQPVPLPLVGQSQPVIREPMAQAGGQEDADEGAIPSAAVPPTVSTSAPPVTPLAGKTAPQPLNPVPAAPATAVAPVQPAVPTPAPAPKPAPVVKPAPVAKAEPVKPAATKPTAKPVEHKAVEHKPVEPKTVAKATPPAPAKAAAPAAGGAGSQWYRSQPAAHYAVQVLGTGSEASAQAFIHQQGGGEYRYFRKTLQGKPFYVVTYGSFPSRAAAEAAVKGLSAKVQASKPWPRTFSSIQQDIAGAH</sequence>
<feature type="region of interest" description="Disordered" evidence="1">
    <location>
        <begin position="432"/>
        <end position="476"/>
    </location>
</feature>
<dbReference type="EMBL" id="FNDS01000008">
    <property type="protein sequence ID" value="SDI39729.1"/>
    <property type="molecule type" value="Genomic_DNA"/>
</dbReference>
<evidence type="ECO:0000313" key="4">
    <source>
        <dbReference type="Proteomes" id="UP000199636"/>
    </source>
</evidence>
<dbReference type="Pfam" id="PF13401">
    <property type="entry name" value="AAA_22"/>
    <property type="match status" value="1"/>
</dbReference>
<dbReference type="Proteomes" id="UP000199636">
    <property type="component" value="Unassembled WGS sequence"/>
</dbReference>
<dbReference type="STRING" id="428992.SAMN05216272_108318"/>
<dbReference type="PROSITE" id="PS51724">
    <property type="entry name" value="SPOR"/>
    <property type="match status" value="1"/>
</dbReference>
<dbReference type="Gene3D" id="3.30.70.1070">
    <property type="entry name" value="Sporulation related repeat"/>
    <property type="match status" value="1"/>
</dbReference>
<proteinExistence type="predicted"/>
<accession>A0A1G8K8N4</accession>
<organism evidence="3 4">
    <name type="scientific">Pseudomonas panipatensis</name>
    <dbReference type="NCBI Taxonomy" id="428992"/>
    <lineage>
        <taxon>Bacteria</taxon>
        <taxon>Pseudomonadati</taxon>
        <taxon>Pseudomonadota</taxon>
        <taxon>Gammaproteobacteria</taxon>
        <taxon>Pseudomonadales</taxon>
        <taxon>Pseudomonadaceae</taxon>
        <taxon>Pseudomonas</taxon>
    </lineage>
</organism>
<feature type="compositionally biased region" description="Low complexity" evidence="1">
    <location>
        <begin position="304"/>
        <end position="325"/>
    </location>
</feature>
<feature type="region of interest" description="Disordered" evidence="1">
    <location>
        <begin position="353"/>
        <end position="397"/>
    </location>
</feature>
<dbReference type="InterPro" id="IPR049945">
    <property type="entry name" value="AAA_22"/>
</dbReference>
<reference evidence="4" key="1">
    <citation type="submission" date="2016-10" db="EMBL/GenBank/DDBJ databases">
        <authorList>
            <person name="Varghese N."/>
            <person name="Submissions S."/>
        </authorList>
    </citation>
    <scope>NUCLEOTIDE SEQUENCE [LARGE SCALE GENOMIC DNA]</scope>
    <source>
        <strain evidence="4">CCM 7469</strain>
    </source>
</reference>
<dbReference type="GO" id="GO:0042834">
    <property type="term" value="F:peptidoglycan binding"/>
    <property type="evidence" value="ECO:0007669"/>
    <property type="project" value="InterPro"/>
</dbReference>
<dbReference type="RefSeq" id="WP_090265459.1">
    <property type="nucleotide sequence ID" value="NZ_FNDS01000008.1"/>
</dbReference>
<dbReference type="InterPro" id="IPR007730">
    <property type="entry name" value="SPOR-like_dom"/>
</dbReference>
<evidence type="ECO:0000313" key="3">
    <source>
        <dbReference type="EMBL" id="SDI39729.1"/>
    </source>
</evidence>
<dbReference type="InterPro" id="IPR036680">
    <property type="entry name" value="SPOR-like_sf"/>
</dbReference>
<dbReference type="GO" id="GO:0016887">
    <property type="term" value="F:ATP hydrolysis activity"/>
    <property type="evidence" value="ECO:0007669"/>
    <property type="project" value="InterPro"/>
</dbReference>
<feature type="compositionally biased region" description="Low complexity" evidence="1">
    <location>
        <begin position="459"/>
        <end position="476"/>
    </location>
</feature>
<feature type="compositionally biased region" description="Low complexity" evidence="1">
    <location>
        <begin position="432"/>
        <end position="445"/>
    </location>
</feature>
<gene>
    <name evidence="3" type="ORF">SAMN05216272_108318</name>
</gene>
<keyword evidence="4" id="KW-1185">Reference proteome</keyword>
<dbReference type="PANTHER" id="PTHR35894">
    <property type="entry name" value="GENERAL SECRETION PATHWAY PROTEIN A-RELATED"/>
    <property type="match status" value="1"/>
</dbReference>
<feature type="domain" description="SPOR" evidence="2">
    <location>
        <begin position="488"/>
        <end position="565"/>
    </location>
</feature>
<feature type="compositionally biased region" description="Basic and acidic residues" evidence="1">
    <location>
        <begin position="446"/>
        <end position="458"/>
    </location>
</feature>
<dbReference type="Pfam" id="PF05036">
    <property type="entry name" value="SPOR"/>
    <property type="match status" value="1"/>
</dbReference>
<dbReference type="InterPro" id="IPR052026">
    <property type="entry name" value="ExeA_AAA_ATPase_DNA-bind"/>
</dbReference>
<dbReference type="PANTHER" id="PTHR35894:SF7">
    <property type="entry name" value="GENERAL SECRETION PATHWAY PROTEIN A-RELATED"/>
    <property type="match status" value="1"/>
</dbReference>
<dbReference type="AlphaFoldDB" id="A0A1G8K8N4"/>
<name>A0A1G8K8N4_9PSED</name>
<dbReference type="InterPro" id="IPR027417">
    <property type="entry name" value="P-loop_NTPase"/>
</dbReference>
<dbReference type="OrthoDB" id="6189127at2"/>
<feature type="region of interest" description="Disordered" evidence="1">
    <location>
        <begin position="304"/>
        <end position="330"/>
    </location>
</feature>
<dbReference type="Gene3D" id="3.40.50.300">
    <property type="entry name" value="P-loop containing nucleotide triphosphate hydrolases"/>
    <property type="match status" value="1"/>
</dbReference>
<evidence type="ECO:0000259" key="2">
    <source>
        <dbReference type="PROSITE" id="PS51724"/>
    </source>
</evidence>
<feature type="compositionally biased region" description="Low complexity" evidence="1">
    <location>
        <begin position="366"/>
        <end position="379"/>
    </location>
</feature>
<protein>
    <submittedName>
        <fullName evidence="3">DamX protein</fullName>
    </submittedName>
</protein>
<dbReference type="SUPFAM" id="SSF52540">
    <property type="entry name" value="P-loop containing nucleoside triphosphate hydrolases"/>
    <property type="match status" value="1"/>
</dbReference>
<evidence type="ECO:0000256" key="1">
    <source>
        <dbReference type="SAM" id="MobiDB-lite"/>
    </source>
</evidence>